<dbReference type="GO" id="GO:0006310">
    <property type="term" value="P:DNA recombination"/>
    <property type="evidence" value="ECO:0007669"/>
    <property type="project" value="UniProtKB-KW"/>
</dbReference>
<dbReference type="EMBL" id="LAZR01016251">
    <property type="protein sequence ID" value="KKM05306.1"/>
    <property type="molecule type" value="Genomic_DNA"/>
</dbReference>
<keyword evidence="2" id="KW-0229">DNA integration</keyword>
<dbReference type="InterPro" id="IPR013762">
    <property type="entry name" value="Integrase-like_cat_sf"/>
</dbReference>
<organism evidence="6">
    <name type="scientific">marine sediment metagenome</name>
    <dbReference type="NCBI Taxonomy" id="412755"/>
    <lineage>
        <taxon>unclassified sequences</taxon>
        <taxon>metagenomes</taxon>
        <taxon>ecological metagenomes</taxon>
    </lineage>
</organism>
<dbReference type="InterPro" id="IPR004107">
    <property type="entry name" value="Integrase_SAM-like_N"/>
</dbReference>
<comment type="caution">
    <text evidence="6">The sequence shown here is derived from an EMBL/GenBank/DDBJ whole genome shotgun (WGS) entry which is preliminary data.</text>
</comment>
<dbReference type="InterPro" id="IPR050090">
    <property type="entry name" value="Tyrosine_recombinase_XerCD"/>
</dbReference>
<evidence type="ECO:0000256" key="3">
    <source>
        <dbReference type="ARBA" id="ARBA00023125"/>
    </source>
</evidence>
<sequence length="273" mass="31772">MRKEEFLDKLKIELKISKNSDYTIRNYLRANQELLDFCNKQPDKIEEDDVKAYMAENLSDKASSSIIVFLSSIRYAYSNILKNDITQGIRRPKRERKIPAVLTKEEVRNLFDAIPTKKSKLMLELIYACGFRVSELINLKISDLDFEEMIGYVRQAKGKKDRIFNIPKFLEKRLKKQSKIQQENKQEFLFTGPKGKLTDRNLQKIVRVVAKKAGINKKVSPHTLRHSFATHLLENGVDIRKIQELLGHADLSTTQIYTHISTEELKKIFLELA</sequence>
<keyword evidence="4" id="KW-0233">DNA recombination</keyword>
<evidence type="ECO:0000313" key="6">
    <source>
        <dbReference type="EMBL" id="KKM05306.1"/>
    </source>
</evidence>
<dbReference type="Gene3D" id="1.10.150.130">
    <property type="match status" value="1"/>
</dbReference>
<dbReference type="InterPro" id="IPR002104">
    <property type="entry name" value="Integrase_catalytic"/>
</dbReference>
<comment type="similarity">
    <text evidence="1">Belongs to the 'phage' integrase family.</text>
</comment>
<protein>
    <recommendedName>
        <fullName evidence="5">Tyr recombinase domain-containing protein</fullName>
    </recommendedName>
</protein>
<dbReference type="Gene3D" id="1.10.443.10">
    <property type="entry name" value="Intergrase catalytic core"/>
    <property type="match status" value="1"/>
</dbReference>
<evidence type="ECO:0000256" key="1">
    <source>
        <dbReference type="ARBA" id="ARBA00008857"/>
    </source>
</evidence>
<accession>A0A0F9JHT9</accession>
<dbReference type="Pfam" id="PF13495">
    <property type="entry name" value="Phage_int_SAM_4"/>
    <property type="match status" value="1"/>
</dbReference>
<evidence type="ECO:0000256" key="2">
    <source>
        <dbReference type="ARBA" id="ARBA00022908"/>
    </source>
</evidence>
<dbReference type="AlphaFoldDB" id="A0A0F9JHT9"/>
<dbReference type="GO" id="GO:0015074">
    <property type="term" value="P:DNA integration"/>
    <property type="evidence" value="ECO:0007669"/>
    <property type="project" value="UniProtKB-KW"/>
</dbReference>
<dbReference type="NCBIfam" id="NF040815">
    <property type="entry name" value="recomb_XerA_Arch"/>
    <property type="match status" value="1"/>
</dbReference>
<evidence type="ECO:0000256" key="4">
    <source>
        <dbReference type="ARBA" id="ARBA00023172"/>
    </source>
</evidence>
<dbReference type="PROSITE" id="PS51898">
    <property type="entry name" value="TYR_RECOMBINASE"/>
    <property type="match status" value="1"/>
</dbReference>
<keyword evidence="3" id="KW-0238">DNA-binding</keyword>
<reference evidence="6" key="1">
    <citation type="journal article" date="2015" name="Nature">
        <title>Complex archaea that bridge the gap between prokaryotes and eukaryotes.</title>
        <authorList>
            <person name="Spang A."/>
            <person name="Saw J.H."/>
            <person name="Jorgensen S.L."/>
            <person name="Zaremba-Niedzwiedzka K."/>
            <person name="Martijn J."/>
            <person name="Lind A.E."/>
            <person name="van Eijk R."/>
            <person name="Schleper C."/>
            <person name="Guy L."/>
            <person name="Ettema T.J."/>
        </authorList>
    </citation>
    <scope>NUCLEOTIDE SEQUENCE</scope>
</reference>
<name>A0A0F9JHT9_9ZZZZ</name>
<feature type="domain" description="Tyr recombinase" evidence="5">
    <location>
        <begin position="97"/>
        <end position="270"/>
    </location>
</feature>
<dbReference type="GO" id="GO:0003677">
    <property type="term" value="F:DNA binding"/>
    <property type="evidence" value="ECO:0007669"/>
    <property type="project" value="UniProtKB-KW"/>
</dbReference>
<dbReference type="InterPro" id="IPR010998">
    <property type="entry name" value="Integrase_recombinase_N"/>
</dbReference>
<dbReference type="SUPFAM" id="SSF56349">
    <property type="entry name" value="DNA breaking-rejoining enzymes"/>
    <property type="match status" value="1"/>
</dbReference>
<proteinExistence type="inferred from homology"/>
<dbReference type="PANTHER" id="PTHR30349">
    <property type="entry name" value="PHAGE INTEGRASE-RELATED"/>
    <property type="match status" value="1"/>
</dbReference>
<gene>
    <name evidence="6" type="ORF">LCGC14_1755470</name>
</gene>
<dbReference type="InterPro" id="IPR011010">
    <property type="entry name" value="DNA_brk_join_enz"/>
</dbReference>
<dbReference type="PANTHER" id="PTHR30349:SF64">
    <property type="entry name" value="PROPHAGE INTEGRASE INTD-RELATED"/>
    <property type="match status" value="1"/>
</dbReference>
<dbReference type="Pfam" id="PF00589">
    <property type="entry name" value="Phage_integrase"/>
    <property type="match status" value="1"/>
</dbReference>
<evidence type="ECO:0000259" key="5">
    <source>
        <dbReference type="PROSITE" id="PS51898"/>
    </source>
</evidence>